<name>A0A812P0S0_9DINO</name>
<evidence type="ECO:0000313" key="9">
    <source>
        <dbReference type="EMBL" id="CAE7340251.1"/>
    </source>
</evidence>
<evidence type="ECO:0000313" key="10">
    <source>
        <dbReference type="Proteomes" id="UP000604046"/>
    </source>
</evidence>
<evidence type="ECO:0000256" key="5">
    <source>
        <dbReference type="ARBA" id="ARBA00022970"/>
    </source>
</evidence>
<feature type="transmembrane region" description="Helical" evidence="8">
    <location>
        <begin position="266"/>
        <end position="285"/>
    </location>
</feature>
<dbReference type="PROSITE" id="PS51257">
    <property type="entry name" value="PROKAR_LIPOPROTEIN"/>
    <property type="match status" value="1"/>
</dbReference>
<dbReference type="Proteomes" id="UP000604046">
    <property type="component" value="Unassembled WGS sequence"/>
</dbReference>
<comment type="subcellular location">
    <subcellularLocation>
        <location evidence="1">Membrane</location>
        <topology evidence="1">Multi-pass membrane protein</topology>
    </subcellularLocation>
</comment>
<dbReference type="GO" id="GO:0016020">
    <property type="term" value="C:membrane"/>
    <property type="evidence" value="ECO:0007669"/>
    <property type="project" value="UniProtKB-SubCell"/>
</dbReference>
<dbReference type="Pfam" id="PF07690">
    <property type="entry name" value="MFS_1"/>
    <property type="match status" value="1"/>
</dbReference>
<feature type="transmembrane region" description="Helical" evidence="8">
    <location>
        <begin position="320"/>
        <end position="340"/>
    </location>
</feature>
<evidence type="ECO:0000256" key="2">
    <source>
        <dbReference type="ARBA" id="ARBA00006595"/>
    </source>
</evidence>
<feature type="transmembrane region" description="Helical" evidence="8">
    <location>
        <begin position="143"/>
        <end position="166"/>
    </location>
</feature>
<evidence type="ECO:0000256" key="4">
    <source>
        <dbReference type="ARBA" id="ARBA00022692"/>
    </source>
</evidence>
<feature type="transmembrane region" description="Helical" evidence="8">
    <location>
        <begin position="110"/>
        <end position="131"/>
    </location>
</feature>
<keyword evidence="6 8" id="KW-1133">Transmembrane helix</keyword>
<evidence type="ECO:0000256" key="8">
    <source>
        <dbReference type="SAM" id="Phobius"/>
    </source>
</evidence>
<comment type="caution">
    <text evidence="9">The sequence shown here is derived from an EMBL/GenBank/DDBJ whole genome shotgun (WGS) entry which is preliminary data.</text>
</comment>
<evidence type="ECO:0000256" key="3">
    <source>
        <dbReference type="ARBA" id="ARBA00022448"/>
    </source>
</evidence>
<reference evidence="9" key="1">
    <citation type="submission" date="2021-02" db="EMBL/GenBank/DDBJ databases">
        <authorList>
            <person name="Dougan E. K."/>
            <person name="Rhodes N."/>
            <person name="Thang M."/>
            <person name="Chan C."/>
        </authorList>
    </citation>
    <scope>NUCLEOTIDE SEQUENCE</scope>
</reference>
<dbReference type="InterPro" id="IPR052599">
    <property type="entry name" value="SLC43A_AATransporter"/>
</dbReference>
<keyword evidence="5" id="KW-0029">Amino-acid transport</keyword>
<keyword evidence="10" id="KW-1185">Reference proteome</keyword>
<gene>
    <name evidence="9" type="primary">FMP42</name>
    <name evidence="9" type="ORF">SNAT2548_LOCUS17799</name>
</gene>
<feature type="transmembrane region" description="Helical" evidence="8">
    <location>
        <begin position="86"/>
        <end position="104"/>
    </location>
</feature>
<evidence type="ECO:0000256" key="7">
    <source>
        <dbReference type="ARBA" id="ARBA00023136"/>
    </source>
</evidence>
<dbReference type="Gene3D" id="1.20.1250.20">
    <property type="entry name" value="MFS general substrate transporter like domains"/>
    <property type="match status" value="1"/>
</dbReference>
<keyword evidence="3" id="KW-0813">Transport</keyword>
<dbReference type="GO" id="GO:0006865">
    <property type="term" value="P:amino acid transport"/>
    <property type="evidence" value="ECO:0007669"/>
    <property type="project" value="UniProtKB-KW"/>
</dbReference>
<organism evidence="9 10">
    <name type="scientific">Symbiodinium natans</name>
    <dbReference type="NCBI Taxonomy" id="878477"/>
    <lineage>
        <taxon>Eukaryota</taxon>
        <taxon>Sar</taxon>
        <taxon>Alveolata</taxon>
        <taxon>Dinophyceae</taxon>
        <taxon>Suessiales</taxon>
        <taxon>Symbiodiniaceae</taxon>
        <taxon>Symbiodinium</taxon>
    </lineage>
</organism>
<dbReference type="AlphaFoldDB" id="A0A812P0S0"/>
<dbReference type="PANTHER" id="PTHR20772">
    <property type="entry name" value="PROTEIN FMP42"/>
    <property type="match status" value="1"/>
</dbReference>
<feature type="transmembrane region" description="Helical" evidence="8">
    <location>
        <begin position="57"/>
        <end position="74"/>
    </location>
</feature>
<dbReference type="InterPro" id="IPR036259">
    <property type="entry name" value="MFS_trans_sf"/>
</dbReference>
<feature type="transmembrane region" description="Helical" evidence="8">
    <location>
        <begin position="225"/>
        <end position="246"/>
    </location>
</feature>
<keyword evidence="4 8" id="KW-0812">Transmembrane</keyword>
<dbReference type="SUPFAM" id="SSF103473">
    <property type="entry name" value="MFS general substrate transporter"/>
    <property type="match status" value="1"/>
</dbReference>
<dbReference type="InterPro" id="IPR011701">
    <property type="entry name" value="MFS"/>
</dbReference>
<proteinExistence type="inferred from homology"/>
<dbReference type="EMBL" id="CAJNDS010002125">
    <property type="protein sequence ID" value="CAE7340251.1"/>
    <property type="molecule type" value="Genomic_DNA"/>
</dbReference>
<keyword evidence="7 8" id="KW-0472">Membrane</keyword>
<dbReference type="GO" id="GO:0022857">
    <property type="term" value="F:transmembrane transporter activity"/>
    <property type="evidence" value="ECO:0007669"/>
    <property type="project" value="InterPro"/>
</dbReference>
<comment type="similarity">
    <text evidence="2">Belongs to the SLC43A transporter (TC 2.A.1.44) family.</text>
</comment>
<feature type="transmembrane region" description="Helical" evidence="8">
    <location>
        <begin position="172"/>
        <end position="194"/>
    </location>
</feature>
<accession>A0A812P0S0</accession>
<sequence length="394" mass="41658">MEPRHSIAIVVTGALSCLLTGGLAFGFSALIPSLESAGVFAEDCHEKVPCRAQHMHMIWVFTAGSAASALSTLPQGILMDFLGPRFCGLTFGTAVALGCALFSLGGLWSFAYTIGFVLLAVGGSGVYIGVLGFGNLFPNNAGLVAAIFVGCFDASVVIFRVLAFLMSLGVPVLTIFQAYALLSASLAAAAGLLWPTASVDGRQNHQRREESGGDGFWSKIRSLDFALFAYTVTVDVVCVNFFLVTVYPRLRSVVTANEAKMLNSSFAVLLPAGAIPFVPLIGFLIGKLGSTAAHLALNGAYFILVNMLVAFHFQMPGGSIYIWLAFVLFALCRPFVYSLANTLCGEIFGYHCFGKIYGLVMTLAGLCSLLVKPLAGIALAHGYLTVDCGLLILQ</sequence>
<protein>
    <submittedName>
        <fullName evidence="9">FMP42 protein</fullName>
    </submittedName>
</protein>
<feature type="transmembrane region" description="Helical" evidence="8">
    <location>
        <begin position="352"/>
        <end position="371"/>
    </location>
</feature>
<feature type="non-terminal residue" evidence="9">
    <location>
        <position position="1"/>
    </location>
</feature>
<dbReference type="OrthoDB" id="330047at2759"/>
<evidence type="ECO:0000256" key="6">
    <source>
        <dbReference type="ARBA" id="ARBA00022989"/>
    </source>
</evidence>
<evidence type="ECO:0000256" key="1">
    <source>
        <dbReference type="ARBA" id="ARBA00004141"/>
    </source>
</evidence>
<dbReference type="PANTHER" id="PTHR20772:SF2">
    <property type="entry name" value="PROTEIN FMP42"/>
    <property type="match status" value="1"/>
</dbReference>
<feature type="transmembrane region" description="Helical" evidence="8">
    <location>
        <begin position="292"/>
        <end position="314"/>
    </location>
</feature>